<keyword evidence="2 3" id="KW-0663">Pyridoxal phosphate</keyword>
<feature type="domain" description="Orn/DAP/Arg decarboxylase 2 C-terminal" evidence="6">
    <location>
        <begin position="16"/>
        <end position="378"/>
    </location>
</feature>
<name>A0A0D8BAS3_9ACTN</name>
<dbReference type="InterPro" id="IPR022644">
    <property type="entry name" value="De-COase2_N"/>
</dbReference>
<feature type="region of interest" description="Disordered" evidence="5">
    <location>
        <begin position="327"/>
        <end position="353"/>
    </location>
</feature>
<dbReference type="PANTHER" id="PTHR43727:SF2">
    <property type="entry name" value="GROUP IV DECARBOXYLASE"/>
    <property type="match status" value="1"/>
</dbReference>
<dbReference type="Gene3D" id="2.40.37.10">
    <property type="entry name" value="Lyase, Ornithine Decarboxylase, Chain A, domain 1"/>
    <property type="match status" value="1"/>
</dbReference>
<dbReference type="InterPro" id="IPR022643">
    <property type="entry name" value="De-COase2_C"/>
</dbReference>
<dbReference type="Pfam" id="PF00278">
    <property type="entry name" value="Orn_DAP_Arg_deC"/>
    <property type="match status" value="1"/>
</dbReference>
<accession>A0A0D8BAS3</accession>
<reference evidence="8 9" key="2">
    <citation type="journal article" date="2016" name="Genome Announc.">
        <title>Permanent Draft Genome Sequences for Two Variants of Frankia sp. Strain CpI1, the First Frankia Strain Isolated from Root Nodules of Comptonia peregrina.</title>
        <authorList>
            <person name="Oshone R."/>
            <person name="Hurst S.G.IV."/>
            <person name="Abebe-Akele F."/>
            <person name="Simpson S."/>
            <person name="Morris K."/>
            <person name="Thomas W.K."/>
            <person name="Tisa L.S."/>
        </authorList>
    </citation>
    <scope>NUCLEOTIDE SEQUENCE [LARGE SCALE GENOMIC DNA]</scope>
    <source>
        <strain evidence="9">CpI1-S</strain>
    </source>
</reference>
<dbReference type="Gene3D" id="3.20.20.10">
    <property type="entry name" value="Alanine racemase"/>
    <property type="match status" value="1"/>
</dbReference>
<dbReference type="InterPro" id="IPR029066">
    <property type="entry name" value="PLP-binding_barrel"/>
</dbReference>
<proteinExistence type="inferred from homology"/>
<dbReference type="GO" id="GO:0006596">
    <property type="term" value="P:polyamine biosynthetic process"/>
    <property type="evidence" value="ECO:0007669"/>
    <property type="project" value="InterPro"/>
</dbReference>
<evidence type="ECO:0000259" key="6">
    <source>
        <dbReference type="Pfam" id="PF00278"/>
    </source>
</evidence>
<dbReference type="InterPro" id="IPR009006">
    <property type="entry name" value="Ala_racemase/Decarboxylase_C"/>
</dbReference>
<evidence type="ECO:0000256" key="4">
    <source>
        <dbReference type="RuleBase" id="RU003737"/>
    </source>
</evidence>
<dbReference type="AlphaFoldDB" id="A0A0D8BAS3"/>
<dbReference type="SUPFAM" id="SSF51419">
    <property type="entry name" value="PLP-binding barrel"/>
    <property type="match status" value="1"/>
</dbReference>
<sequence length="423" mass="44581">MTRFAELAERYGTPLYVYDLDQVVAARDSLFAALPEGFELFYALKANPHPDVVGVLREGPGRTCRAEISSTGELHAALATGHRAQDCLYTGPGKTDAELDEAIGRGVRLFSVESPSDLRHVGAAAARAGAVAQCLLRVNSPTAHASTGIRMTGRPSQFGIDGETLADVLPELIRAPGTRIVGAHFYTMSNATDEENLLAEYGHVAELAAGLERDLGLPLDLLDLGGGFAAPYAVPGARTPYPKLRAELARILDRSLPRWRSGSPRLACESGRYLVAESGYLVSRVVNIKVGRGSRFVVLDAGINALGGLSGLGRLLPVAVTLDRPEQATEAEQAAEAEQATEPGTLAGPLCTPGDTLGRNVDLPPLHVGDLVTIPNVGAYGLTASLLAFLGRPAPGEVTVRGGEVVSASRLEHRRTYLAAVGR</sequence>
<comment type="similarity">
    <text evidence="4">Belongs to the Orn/Lys/Arg decarboxylase class-II family.</text>
</comment>
<evidence type="ECO:0000259" key="7">
    <source>
        <dbReference type="Pfam" id="PF02784"/>
    </source>
</evidence>
<dbReference type="Proteomes" id="UP000032545">
    <property type="component" value="Unassembled WGS sequence"/>
</dbReference>
<feature type="modified residue" description="N6-(pyridoxal phosphate)lysine" evidence="3">
    <location>
        <position position="45"/>
    </location>
</feature>
<dbReference type="OrthoDB" id="9802241at2"/>
<keyword evidence="8" id="KW-0456">Lyase</keyword>
<evidence type="ECO:0000256" key="1">
    <source>
        <dbReference type="ARBA" id="ARBA00001933"/>
    </source>
</evidence>
<feature type="active site" description="Proton donor" evidence="3">
    <location>
        <position position="351"/>
    </location>
</feature>
<dbReference type="PATRIC" id="fig|1502723.3.peg.4155"/>
<evidence type="ECO:0000256" key="3">
    <source>
        <dbReference type="PIRSR" id="PIRSR600183-50"/>
    </source>
</evidence>
<dbReference type="GO" id="GO:0009089">
    <property type="term" value="P:lysine biosynthetic process via diaminopimelate"/>
    <property type="evidence" value="ECO:0007669"/>
    <property type="project" value="TreeGrafter"/>
</dbReference>
<dbReference type="PANTHER" id="PTHR43727">
    <property type="entry name" value="DIAMINOPIMELATE DECARBOXYLASE"/>
    <property type="match status" value="1"/>
</dbReference>
<dbReference type="EC" id="4.1.1.20" evidence="8"/>
<evidence type="ECO:0000313" key="9">
    <source>
        <dbReference type="Proteomes" id="UP000032545"/>
    </source>
</evidence>
<reference evidence="9" key="1">
    <citation type="submission" date="2015-02" db="EMBL/GenBank/DDBJ databases">
        <title>Draft Genome of Frankia sp. CpI1-S.</title>
        <authorList>
            <person name="Oshone R.T."/>
            <person name="Ngom M."/>
            <person name="Ghodhbane-Gtari F."/>
            <person name="Gtari M."/>
            <person name="Morris K."/>
            <person name="Thomas K."/>
            <person name="Sen A."/>
            <person name="Tisa L.S."/>
        </authorList>
    </citation>
    <scope>NUCLEOTIDE SEQUENCE [LARGE SCALE GENOMIC DNA]</scope>
    <source>
        <strain evidence="9">CpI1-S</strain>
    </source>
</reference>
<organism evidence="8 9">
    <name type="scientific">Frankia torreyi</name>
    <dbReference type="NCBI Taxonomy" id="1856"/>
    <lineage>
        <taxon>Bacteria</taxon>
        <taxon>Bacillati</taxon>
        <taxon>Actinomycetota</taxon>
        <taxon>Actinomycetes</taxon>
        <taxon>Frankiales</taxon>
        <taxon>Frankiaceae</taxon>
        <taxon>Frankia</taxon>
    </lineage>
</organism>
<evidence type="ECO:0000313" key="8">
    <source>
        <dbReference type="EMBL" id="KJE21276.1"/>
    </source>
</evidence>
<feature type="compositionally biased region" description="Low complexity" evidence="5">
    <location>
        <begin position="328"/>
        <end position="342"/>
    </location>
</feature>
<dbReference type="PRINTS" id="PR01182">
    <property type="entry name" value="ORNDCRBXLASE"/>
</dbReference>
<evidence type="ECO:0000256" key="2">
    <source>
        <dbReference type="ARBA" id="ARBA00022898"/>
    </source>
</evidence>
<dbReference type="EMBL" id="JYFN01000040">
    <property type="protein sequence ID" value="KJE21276.1"/>
    <property type="molecule type" value="Genomic_DNA"/>
</dbReference>
<feature type="domain" description="Orn/DAP/Arg decarboxylase 2 N-terminal" evidence="7">
    <location>
        <begin position="26"/>
        <end position="276"/>
    </location>
</feature>
<comment type="caution">
    <text evidence="8">The sequence shown here is derived from an EMBL/GenBank/DDBJ whole genome shotgun (WGS) entry which is preliminary data.</text>
</comment>
<dbReference type="InterPro" id="IPR002433">
    <property type="entry name" value="Orn_de-COase"/>
</dbReference>
<keyword evidence="9" id="KW-1185">Reference proteome</keyword>
<dbReference type="GO" id="GO:0008836">
    <property type="term" value="F:diaminopimelate decarboxylase activity"/>
    <property type="evidence" value="ECO:0007669"/>
    <property type="project" value="UniProtKB-EC"/>
</dbReference>
<dbReference type="InterPro" id="IPR000183">
    <property type="entry name" value="Orn/DAP/Arg_de-COase"/>
</dbReference>
<dbReference type="SUPFAM" id="SSF50621">
    <property type="entry name" value="Alanine racemase C-terminal domain-like"/>
    <property type="match status" value="1"/>
</dbReference>
<dbReference type="RefSeq" id="WP_044886951.1">
    <property type="nucleotide sequence ID" value="NZ_JYFN01000040.1"/>
</dbReference>
<gene>
    <name evidence="8" type="ORF">FF36_04423</name>
</gene>
<dbReference type="Pfam" id="PF02784">
    <property type="entry name" value="Orn_Arg_deC_N"/>
    <property type="match status" value="1"/>
</dbReference>
<comment type="cofactor">
    <cofactor evidence="1 3">
        <name>pyridoxal 5'-phosphate</name>
        <dbReference type="ChEBI" id="CHEBI:597326"/>
    </cofactor>
</comment>
<evidence type="ECO:0000256" key="5">
    <source>
        <dbReference type="SAM" id="MobiDB-lite"/>
    </source>
</evidence>
<protein>
    <submittedName>
        <fullName evidence="8">Diaminopimelate decarboxylase</fullName>
        <ecNumber evidence="8">4.1.1.20</ecNumber>
    </submittedName>
</protein>
<dbReference type="PRINTS" id="PR01179">
    <property type="entry name" value="ODADCRBXLASE"/>
</dbReference>